<dbReference type="EMBL" id="CAKOFQ010006870">
    <property type="protein sequence ID" value="CAH1978099.1"/>
    <property type="molecule type" value="Genomic_DNA"/>
</dbReference>
<accession>A0A9P0PBD5</accession>
<proteinExistence type="predicted"/>
<evidence type="ECO:0000259" key="1">
    <source>
        <dbReference type="PROSITE" id="PS51390"/>
    </source>
</evidence>
<dbReference type="Gene3D" id="4.10.75.10">
    <property type="entry name" value="Elafin-like"/>
    <property type="match status" value="1"/>
</dbReference>
<comment type="caution">
    <text evidence="2">The sequence shown here is derived from an EMBL/GenBank/DDBJ whole genome shotgun (WGS) entry which is preliminary data.</text>
</comment>
<dbReference type="GO" id="GO:0005576">
    <property type="term" value="C:extracellular region"/>
    <property type="evidence" value="ECO:0007669"/>
    <property type="project" value="InterPro"/>
</dbReference>
<organism evidence="2 3">
    <name type="scientific">Acanthoscelides obtectus</name>
    <name type="common">Bean weevil</name>
    <name type="synonym">Bruchus obtectus</name>
    <dbReference type="NCBI Taxonomy" id="200917"/>
    <lineage>
        <taxon>Eukaryota</taxon>
        <taxon>Metazoa</taxon>
        <taxon>Ecdysozoa</taxon>
        <taxon>Arthropoda</taxon>
        <taxon>Hexapoda</taxon>
        <taxon>Insecta</taxon>
        <taxon>Pterygota</taxon>
        <taxon>Neoptera</taxon>
        <taxon>Endopterygota</taxon>
        <taxon>Coleoptera</taxon>
        <taxon>Polyphaga</taxon>
        <taxon>Cucujiformia</taxon>
        <taxon>Chrysomeloidea</taxon>
        <taxon>Chrysomelidae</taxon>
        <taxon>Bruchinae</taxon>
        <taxon>Bruchini</taxon>
        <taxon>Acanthoscelides</taxon>
    </lineage>
</organism>
<feature type="domain" description="WAP" evidence="1">
    <location>
        <begin position="96"/>
        <end position="152"/>
    </location>
</feature>
<dbReference type="Pfam" id="PF00095">
    <property type="entry name" value="WAP"/>
    <property type="match status" value="1"/>
</dbReference>
<reference evidence="2" key="1">
    <citation type="submission" date="2022-03" db="EMBL/GenBank/DDBJ databases">
        <authorList>
            <person name="Sayadi A."/>
        </authorList>
    </citation>
    <scope>NUCLEOTIDE SEQUENCE</scope>
</reference>
<feature type="non-terminal residue" evidence="2">
    <location>
        <position position="1"/>
    </location>
</feature>
<sequence>VNRKHVFRVTSYVYLPVTLFTDLAGKSCKAGEYMYDTCTFCQCDPYTKKFYCIAGDCHFSRGTCNESENEIEGCNECHCTFTRFRLCEPIDECTERKGKPGTCPIVYTTFPNIVQNLCINQKIQDCYTDYGCPGKKKCCKMANCSLGCADPV</sequence>
<dbReference type="OrthoDB" id="6060011at2759"/>
<dbReference type="GO" id="GO:0030414">
    <property type="term" value="F:peptidase inhibitor activity"/>
    <property type="evidence" value="ECO:0007669"/>
    <property type="project" value="InterPro"/>
</dbReference>
<dbReference type="InterPro" id="IPR008197">
    <property type="entry name" value="WAP_dom"/>
</dbReference>
<dbReference type="Proteomes" id="UP001152888">
    <property type="component" value="Unassembled WGS sequence"/>
</dbReference>
<dbReference type="InterPro" id="IPR036645">
    <property type="entry name" value="Elafin-like_sf"/>
</dbReference>
<name>A0A9P0PBD5_ACAOB</name>
<dbReference type="PROSITE" id="PS51390">
    <property type="entry name" value="WAP"/>
    <property type="match status" value="1"/>
</dbReference>
<dbReference type="PRINTS" id="PR00003">
    <property type="entry name" value="4DISULPHCORE"/>
</dbReference>
<dbReference type="AlphaFoldDB" id="A0A9P0PBD5"/>
<evidence type="ECO:0000313" key="3">
    <source>
        <dbReference type="Proteomes" id="UP001152888"/>
    </source>
</evidence>
<protein>
    <recommendedName>
        <fullName evidence="1">WAP domain-containing protein</fullName>
    </recommendedName>
</protein>
<dbReference type="SUPFAM" id="SSF57256">
    <property type="entry name" value="Elafin-like"/>
    <property type="match status" value="1"/>
</dbReference>
<gene>
    <name evidence="2" type="ORF">ACAOBT_LOCUS13067</name>
</gene>
<evidence type="ECO:0000313" key="2">
    <source>
        <dbReference type="EMBL" id="CAH1978099.1"/>
    </source>
</evidence>
<keyword evidence="3" id="KW-1185">Reference proteome</keyword>